<evidence type="ECO:0000259" key="6">
    <source>
        <dbReference type="PROSITE" id="PS50112"/>
    </source>
</evidence>
<keyword evidence="10" id="KW-1185">Reference proteome</keyword>
<comment type="caution">
    <text evidence="9">The sequence shown here is derived from an EMBL/GenBank/DDBJ whole genome shotgun (WGS) entry which is preliminary data.</text>
</comment>
<dbReference type="PROSITE" id="PS51379">
    <property type="entry name" value="4FE4S_FER_2"/>
    <property type="match status" value="2"/>
</dbReference>
<dbReference type="SUPFAM" id="SSF53920">
    <property type="entry name" value="Fe-only hydrogenase"/>
    <property type="match status" value="1"/>
</dbReference>
<evidence type="ECO:0000256" key="5">
    <source>
        <dbReference type="SAM" id="Coils"/>
    </source>
</evidence>
<dbReference type="Gene3D" id="3.30.70.20">
    <property type="match status" value="1"/>
</dbReference>
<feature type="coiled-coil region" evidence="5">
    <location>
        <begin position="412"/>
        <end position="442"/>
    </location>
</feature>
<dbReference type="InterPro" id="IPR007202">
    <property type="entry name" value="4Fe-4S_dom"/>
</dbReference>
<evidence type="ECO:0000256" key="1">
    <source>
        <dbReference type="ARBA" id="ARBA00022485"/>
    </source>
</evidence>
<reference evidence="9 10" key="1">
    <citation type="submission" date="2018-12" db="EMBL/GenBank/DDBJ databases">
        <title>Marinifilum JC070 sp. nov., a marine bacterium isolated from Yongle Blue Hole in the South China Sea.</title>
        <authorList>
            <person name="Fu T."/>
        </authorList>
    </citation>
    <scope>NUCLEOTIDE SEQUENCE [LARGE SCALE GENOMIC DNA]</scope>
    <source>
        <strain evidence="9 10">JC070</strain>
    </source>
</reference>
<proteinExistence type="predicted"/>
<dbReference type="InterPro" id="IPR009016">
    <property type="entry name" value="Fe_hydrogenase"/>
</dbReference>
<evidence type="ECO:0000313" key="10">
    <source>
        <dbReference type="Proteomes" id="UP000732105"/>
    </source>
</evidence>
<feature type="domain" description="4Fe-4S ferredoxin-type" evidence="7">
    <location>
        <begin position="32"/>
        <end position="61"/>
    </location>
</feature>
<keyword evidence="4" id="KW-0411">Iron-sulfur</keyword>
<dbReference type="PANTHER" id="PTHR11615">
    <property type="entry name" value="NITRATE, FORMATE, IRON DEHYDROGENASE"/>
    <property type="match status" value="1"/>
</dbReference>
<evidence type="ECO:0000313" key="9">
    <source>
        <dbReference type="EMBL" id="NOU60773.1"/>
    </source>
</evidence>
<dbReference type="InterPro" id="IPR017896">
    <property type="entry name" value="4Fe4S_Fe-S-bd"/>
</dbReference>
<name>A0ABX1WY02_9BACT</name>
<sequence length="618" mass="68868">MMALILTNKDKCNLSYTCIRVCPAKAIKIENDYAHIIGNRCIGCGNCVTVCAQSAIEYRSSEEQVKMLLSGNDPVVAICDPSISGEFDDILDYRNFVGMIRALGFDYVVEAAFGADLVAYKYKNLFDNFHGKYYISTKCPALVNQVENFHPDLVENLAPIVPPGVAMAKVVRKKYGKNVKIVSLSPCVASKNDVKAFNGSDGDIHAVLSFVELRKLFKEYKITENSVEFSEFDPPFARLGGLFPISHGLFQAADIDISMLNGGIISTEGRNNFLRSINEFKTQHNLNQHLDLFYCEGCIMGPGTSAGGRKFSRRSQVIRYVRKRLKTFDEEQWQKEIDEYKNLDLNRGFKSRGQSLPTPSEDEVHAVLIEMGKEKIEDQLGCGSCGYESCREFAIAKCQGLANYEMCSSYTIKNMNSVIKELNSANEKLSKTKTALKESERIANEERVVAQEASETVSAMLQKLPSGVVIVDENLKVIESNKSFVDLLGEETRLLSEIIPGLVDADLTKLIPFHKLFSTVILNGEDILNKDVHYGNSLFNVSVFTIKKNKIVGGIIRDLYAPEVRKEEVIGRARAVIKENLQTVQQIAFLLGESASKTEKLLNSIIKSHTPSDDEKSE</sequence>
<gene>
    <name evidence="9" type="ORF">ELS83_13195</name>
</gene>
<evidence type="ECO:0000256" key="3">
    <source>
        <dbReference type="ARBA" id="ARBA00023004"/>
    </source>
</evidence>
<accession>A0ABX1WY02</accession>
<keyword evidence="5" id="KW-0175">Coiled coil</keyword>
<dbReference type="SUPFAM" id="SSF54862">
    <property type="entry name" value="4Fe-4S ferredoxins"/>
    <property type="match status" value="1"/>
</dbReference>
<dbReference type="Gene3D" id="3.40.50.1780">
    <property type="match status" value="1"/>
</dbReference>
<dbReference type="PROSITE" id="PS51656">
    <property type="entry name" value="4FE4S"/>
    <property type="match status" value="1"/>
</dbReference>
<evidence type="ECO:0000259" key="8">
    <source>
        <dbReference type="PROSITE" id="PS51656"/>
    </source>
</evidence>
<dbReference type="InterPro" id="IPR004108">
    <property type="entry name" value="Fe_hydrogenase_lsu_C"/>
</dbReference>
<feature type="domain" description="4Fe-4S" evidence="8">
    <location>
        <begin position="363"/>
        <end position="427"/>
    </location>
</feature>
<dbReference type="Gene3D" id="3.40.950.10">
    <property type="entry name" value="Fe-only Hydrogenase (Larger Subunit), Chain L, domain 3"/>
    <property type="match status" value="1"/>
</dbReference>
<dbReference type="EMBL" id="RZNH01000022">
    <property type="protein sequence ID" value="NOU60773.1"/>
    <property type="molecule type" value="Genomic_DNA"/>
</dbReference>
<dbReference type="GO" id="GO:0016301">
    <property type="term" value="F:kinase activity"/>
    <property type="evidence" value="ECO:0007669"/>
    <property type="project" value="UniProtKB-KW"/>
</dbReference>
<protein>
    <submittedName>
        <fullName evidence="9">Histidine kinase</fullName>
    </submittedName>
</protein>
<keyword evidence="9" id="KW-0418">Kinase</keyword>
<dbReference type="InterPro" id="IPR050340">
    <property type="entry name" value="Cytosolic_Fe-S_CAF"/>
</dbReference>
<keyword evidence="2" id="KW-0479">Metal-binding</keyword>
<evidence type="ECO:0000259" key="7">
    <source>
        <dbReference type="PROSITE" id="PS51379"/>
    </source>
</evidence>
<organism evidence="9 10">
    <name type="scientific">Marinifilum caeruleilacunae</name>
    <dbReference type="NCBI Taxonomy" id="2499076"/>
    <lineage>
        <taxon>Bacteria</taxon>
        <taxon>Pseudomonadati</taxon>
        <taxon>Bacteroidota</taxon>
        <taxon>Bacteroidia</taxon>
        <taxon>Marinilabiliales</taxon>
        <taxon>Marinifilaceae</taxon>
    </lineage>
</organism>
<dbReference type="Pfam" id="PF04060">
    <property type="entry name" value="FeS"/>
    <property type="match status" value="1"/>
</dbReference>
<feature type="domain" description="4Fe-4S ferredoxin-type" evidence="7">
    <location>
        <begin position="2"/>
        <end position="31"/>
    </location>
</feature>
<feature type="domain" description="PAS" evidence="6">
    <location>
        <begin position="453"/>
        <end position="489"/>
    </location>
</feature>
<keyword evidence="9" id="KW-0808">Transferase</keyword>
<dbReference type="PROSITE" id="PS50112">
    <property type="entry name" value="PAS"/>
    <property type="match status" value="1"/>
</dbReference>
<dbReference type="Pfam" id="PF13237">
    <property type="entry name" value="Fer4_10"/>
    <property type="match status" value="1"/>
</dbReference>
<dbReference type="Pfam" id="PF02906">
    <property type="entry name" value="Fe_hyd_lg_C"/>
    <property type="match status" value="1"/>
</dbReference>
<dbReference type="Proteomes" id="UP000732105">
    <property type="component" value="Unassembled WGS sequence"/>
</dbReference>
<evidence type="ECO:0000256" key="4">
    <source>
        <dbReference type="ARBA" id="ARBA00023014"/>
    </source>
</evidence>
<keyword evidence="3" id="KW-0408">Iron</keyword>
<evidence type="ECO:0000256" key="2">
    <source>
        <dbReference type="ARBA" id="ARBA00022723"/>
    </source>
</evidence>
<dbReference type="InterPro" id="IPR000014">
    <property type="entry name" value="PAS"/>
</dbReference>
<keyword evidence="1" id="KW-0004">4Fe-4S</keyword>